<dbReference type="PANTHER" id="PTHR33490:SF12">
    <property type="entry name" value="BLL5557 PROTEIN"/>
    <property type="match status" value="1"/>
</dbReference>
<accession>A0A327M246</accession>
<organism evidence="3 4">
    <name type="scientific">Roseicella frigidaeris</name>
    <dbReference type="NCBI Taxonomy" id="2230885"/>
    <lineage>
        <taxon>Bacteria</taxon>
        <taxon>Pseudomonadati</taxon>
        <taxon>Pseudomonadota</taxon>
        <taxon>Alphaproteobacteria</taxon>
        <taxon>Acetobacterales</taxon>
        <taxon>Roseomonadaceae</taxon>
        <taxon>Roseicella</taxon>
    </lineage>
</organism>
<reference evidence="4" key="1">
    <citation type="submission" date="2018-06" db="EMBL/GenBank/DDBJ databases">
        <authorList>
            <person name="Khan S.A."/>
        </authorList>
    </citation>
    <scope>NUCLEOTIDE SEQUENCE [LARGE SCALE GENOMIC DNA]</scope>
    <source>
        <strain evidence="4">DB-1506</strain>
    </source>
</reference>
<dbReference type="RefSeq" id="WP_111471495.1">
    <property type="nucleotide sequence ID" value="NZ_QLIX01000018.1"/>
</dbReference>
<dbReference type="OrthoDB" id="5438043at2"/>
<evidence type="ECO:0000259" key="2">
    <source>
        <dbReference type="SMART" id="SM00460"/>
    </source>
</evidence>
<name>A0A327M246_9PROT</name>
<dbReference type="SUPFAM" id="SSF54001">
    <property type="entry name" value="Cysteine proteinases"/>
    <property type="match status" value="1"/>
</dbReference>
<feature type="region of interest" description="Disordered" evidence="1">
    <location>
        <begin position="268"/>
        <end position="306"/>
    </location>
</feature>
<sequence>MQIRAGFEIAYDCPQPTPMLLTLSVHPSRLPDVIGPHGIGFDRPVDATDYRDGFGNIVTRILAPPGRLTMAAEFLVQDPGTPDAVAPEAMQHAVQDLPDEALVFLLGSRYCDTDRLSDTAWSLFGGTPPGWARVQAICDYVHDRIAFGYEFADPTRTASGAHAERRGVCRDFAHLAVALCRCMNIPARYCTGYLGDIGVPPVDYPMDFSAWFEAYLGGRWYTFDARHNTPRIGRILVARGRDATDVAITTSFGPCILAGFRVITDEVPPPPAQDWPASPHDDASALADGPASLAQSLSDDRGQPHG</sequence>
<dbReference type="Pfam" id="PF01841">
    <property type="entry name" value="Transglut_core"/>
    <property type="match status" value="1"/>
</dbReference>
<protein>
    <submittedName>
        <fullName evidence="3">Transglutaminase family protein</fullName>
    </submittedName>
</protein>
<dbReference type="Gene3D" id="3.10.620.30">
    <property type="match status" value="1"/>
</dbReference>
<dbReference type="PANTHER" id="PTHR33490">
    <property type="entry name" value="BLR5614 PROTEIN-RELATED"/>
    <property type="match status" value="1"/>
</dbReference>
<dbReference type="Proteomes" id="UP000249065">
    <property type="component" value="Unassembled WGS sequence"/>
</dbReference>
<proteinExistence type="predicted"/>
<dbReference type="InterPro" id="IPR002931">
    <property type="entry name" value="Transglutaminase-like"/>
</dbReference>
<dbReference type="AlphaFoldDB" id="A0A327M246"/>
<evidence type="ECO:0000256" key="1">
    <source>
        <dbReference type="SAM" id="MobiDB-lite"/>
    </source>
</evidence>
<gene>
    <name evidence="3" type="ORF">DOO78_19250</name>
</gene>
<comment type="caution">
    <text evidence="3">The sequence shown here is derived from an EMBL/GenBank/DDBJ whole genome shotgun (WGS) entry which is preliminary data.</text>
</comment>
<evidence type="ECO:0000313" key="3">
    <source>
        <dbReference type="EMBL" id="RAI57341.1"/>
    </source>
</evidence>
<dbReference type="InterPro" id="IPR038765">
    <property type="entry name" value="Papain-like_cys_pep_sf"/>
</dbReference>
<feature type="domain" description="Transglutaminase-like" evidence="2">
    <location>
        <begin position="161"/>
        <end position="227"/>
    </location>
</feature>
<dbReference type="SMART" id="SM00460">
    <property type="entry name" value="TGc"/>
    <property type="match status" value="1"/>
</dbReference>
<dbReference type="Gene3D" id="2.60.40.2250">
    <property type="match status" value="1"/>
</dbReference>
<evidence type="ECO:0000313" key="4">
    <source>
        <dbReference type="Proteomes" id="UP000249065"/>
    </source>
</evidence>
<dbReference type="EMBL" id="QLIX01000018">
    <property type="protein sequence ID" value="RAI57341.1"/>
    <property type="molecule type" value="Genomic_DNA"/>
</dbReference>
<keyword evidence="4" id="KW-1185">Reference proteome</keyword>